<evidence type="ECO:0000313" key="3">
    <source>
        <dbReference type="Proteomes" id="UP000654670"/>
    </source>
</evidence>
<feature type="transmembrane region" description="Helical" evidence="1">
    <location>
        <begin position="109"/>
        <end position="129"/>
    </location>
</feature>
<dbReference type="Pfam" id="PF07301">
    <property type="entry name" value="DUF1453"/>
    <property type="match status" value="1"/>
</dbReference>
<keyword evidence="3" id="KW-1185">Reference proteome</keyword>
<feature type="transmembrane region" description="Helical" evidence="1">
    <location>
        <begin position="39"/>
        <end position="59"/>
    </location>
</feature>
<dbReference type="AlphaFoldDB" id="A0A917S725"/>
<organism evidence="2 3">
    <name type="scientific">Sporolactobacillus putidus</name>
    <dbReference type="NCBI Taxonomy" id="492735"/>
    <lineage>
        <taxon>Bacteria</taxon>
        <taxon>Bacillati</taxon>
        <taxon>Bacillota</taxon>
        <taxon>Bacilli</taxon>
        <taxon>Bacillales</taxon>
        <taxon>Sporolactobacillaceae</taxon>
        <taxon>Sporolactobacillus</taxon>
    </lineage>
</organism>
<keyword evidence="1" id="KW-0472">Membrane</keyword>
<dbReference type="InterPro" id="IPR031306">
    <property type="entry name" value="CcdC"/>
</dbReference>
<keyword evidence="1" id="KW-0812">Transmembrane</keyword>
<evidence type="ECO:0000256" key="1">
    <source>
        <dbReference type="SAM" id="Phobius"/>
    </source>
</evidence>
<reference evidence="2" key="2">
    <citation type="submission" date="2020-09" db="EMBL/GenBank/DDBJ databases">
        <authorList>
            <person name="Sun Q."/>
            <person name="Ohkuma M."/>
        </authorList>
    </citation>
    <scope>NUCLEOTIDE SEQUENCE</scope>
    <source>
        <strain evidence="2">JCM 15325</strain>
    </source>
</reference>
<accession>A0A917S725</accession>
<dbReference type="PANTHER" id="PTHR39164">
    <property type="entry name" value="PROTEIN CCDC"/>
    <property type="match status" value="1"/>
</dbReference>
<reference evidence="2" key="1">
    <citation type="journal article" date="2014" name="Int. J. Syst. Evol. Microbiol.">
        <title>Complete genome sequence of Corynebacterium casei LMG S-19264T (=DSM 44701T), isolated from a smear-ripened cheese.</title>
        <authorList>
            <consortium name="US DOE Joint Genome Institute (JGI-PGF)"/>
            <person name="Walter F."/>
            <person name="Albersmeier A."/>
            <person name="Kalinowski J."/>
            <person name="Ruckert C."/>
        </authorList>
    </citation>
    <scope>NUCLEOTIDE SEQUENCE</scope>
    <source>
        <strain evidence="2">JCM 15325</strain>
    </source>
</reference>
<dbReference type="PIRSF" id="PIRSF021441">
    <property type="entry name" value="DUF1453"/>
    <property type="match status" value="1"/>
</dbReference>
<dbReference type="EMBL" id="BMOK01000015">
    <property type="protein sequence ID" value="GGL62299.1"/>
    <property type="molecule type" value="Genomic_DNA"/>
</dbReference>
<feature type="transmembrane region" description="Helical" evidence="1">
    <location>
        <begin position="79"/>
        <end position="97"/>
    </location>
</feature>
<gene>
    <name evidence="2" type="primary">ccdC</name>
    <name evidence="2" type="ORF">GCM10007968_27850</name>
</gene>
<protein>
    <submittedName>
        <fullName evidence="2">Protein CcdC</fullName>
    </submittedName>
</protein>
<dbReference type="InterPro" id="IPR058247">
    <property type="entry name" value="DUF1453"/>
</dbReference>
<proteinExistence type="predicted"/>
<comment type="caution">
    <text evidence="2">The sequence shown here is derived from an EMBL/GenBank/DDBJ whole genome shotgun (WGS) entry which is preliminary data.</text>
</comment>
<dbReference type="PANTHER" id="PTHR39164:SF1">
    <property type="entry name" value="PROTEIN CCDC"/>
    <property type="match status" value="1"/>
</dbReference>
<sequence length="142" mass="16427">MIVIRLKASKKPTNAKKILLPPLFMSTGFLMFIEQSTWIPYWEVIVAFLIGTFFSLFLIKTSRFELQGDDVYLKRSKAFAFILIGLLVLRTIMKLVLEQSVSLPQTASFFFILAFGMILPWRLTMYIMYRKLAKERGAESNA</sequence>
<name>A0A917S725_9BACL</name>
<dbReference type="Proteomes" id="UP000654670">
    <property type="component" value="Unassembled WGS sequence"/>
</dbReference>
<keyword evidence="1" id="KW-1133">Transmembrane helix</keyword>
<evidence type="ECO:0000313" key="2">
    <source>
        <dbReference type="EMBL" id="GGL62299.1"/>
    </source>
</evidence>